<evidence type="ECO:0000256" key="3">
    <source>
        <dbReference type="ARBA" id="ARBA00023163"/>
    </source>
</evidence>
<dbReference type="PANTHER" id="PTHR43537:SF24">
    <property type="entry name" value="GLUCONATE OPERON TRANSCRIPTIONAL REPRESSOR"/>
    <property type="match status" value="1"/>
</dbReference>
<keyword evidence="1" id="KW-0805">Transcription regulation</keyword>
<evidence type="ECO:0000256" key="2">
    <source>
        <dbReference type="ARBA" id="ARBA00023125"/>
    </source>
</evidence>
<reference evidence="5 6" key="1">
    <citation type="submission" date="2019-05" db="EMBL/GenBank/DDBJ databases">
        <title>Streptomyces sp. NEAU-C151, a novel actinomycete isolated from soil.</title>
        <authorList>
            <person name="Han L."/>
            <person name="Jiang H."/>
        </authorList>
    </citation>
    <scope>NUCLEOTIDE SEQUENCE [LARGE SCALE GENOMIC DNA]</scope>
    <source>
        <strain evidence="5 6">NEAU-C151</strain>
    </source>
</reference>
<dbReference type="PANTHER" id="PTHR43537">
    <property type="entry name" value="TRANSCRIPTIONAL REGULATOR, GNTR FAMILY"/>
    <property type="match status" value="1"/>
</dbReference>
<dbReference type="PROSITE" id="PS50949">
    <property type="entry name" value="HTH_GNTR"/>
    <property type="match status" value="2"/>
</dbReference>
<feature type="domain" description="HTH gntR-type" evidence="4">
    <location>
        <begin position="131"/>
        <end position="200"/>
    </location>
</feature>
<dbReference type="GO" id="GO:0003677">
    <property type="term" value="F:DNA binding"/>
    <property type="evidence" value="ECO:0007669"/>
    <property type="project" value="UniProtKB-KW"/>
</dbReference>
<dbReference type="InterPro" id="IPR036390">
    <property type="entry name" value="WH_DNA-bd_sf"/>
</dbReference>
<dbReference type="Proteomes" id="UP000305906">
    <property type="component" value="Unassembled WGS sequence"/>
</dbReference>
<dbReference type="GO" id="GO:0003700">
    <property type="term" value="F:DNA-binding transcription factor activity"/>
    <property type="evidence" value="ECO:0007669"/>
    <property type="project" value="InterPro"/>
</dbReference>
<dbReference type="InterPro" id="IPR000524">
    <property type="entry name" value="Tscrpt_reg_HTH_GntR"/>
</dbReference>
<comment type="caution">
    <text evidence="5">The sequence shown here is derived from an EMBL/GenBank/DDBJ whole genome shotgun (WGS) entry which is preliminary data.</text>
</comment>
<organism evidence="5 6">
    <name type="scientific">Streptomyces montanus</name>
    <dbReference type="NCBI Taxonomy" id="2580423"/>
    <lineage>
        <taxon>Bacteria</taxon>
        <taxon>Bacillati</taxon>
        <taxon>Actinomycetota</taxon>
        <taxon>Actinomycetes</taxon>
        <taxon>Kitasatosporales</taxon>
        <taxon>Streptomycetaceae</taxon>
        <taxon>Streptomyces</taxon>
    </lineage>
</organism>
<accession>A0A5R9FZY8</accession>
<evidence type="ECO:0000256" key="1">
    <source>
        <dbReference type="ARBA" id="ARBA00023015"/>
    </source>
</evidence>
<dbReference type="SMART" id="SM00345">
    <property type="entry name" value="HTH_GNTR"/>
    <property type="match status" value="2"/>
</dbReference>
<proteinExistence type="predicted"/>
<dbReference type="Pfam" id="PF00392">
    <property type="entry name" value="GntR"/>
    <property type="match status" value="2"/>
</dbReference>
<evidence type="ECO:0000259" key="4">
    <source>
        <dbReference type="PROSITE" id="PS50949"/>
    </source>
</evidence>
<dbReference type="EMBL" id="VBZC01000010">
    <property type="protein sequence ID" value="TLS46094.1"/>
    <property type="molecule type" value="Genomic_DNA"/>
</dbReference>
<evidence type="ECO:0000313" key="5">
    <source>
        <dbReference type="EMBL" id="TLS46094.1"/>
    </source>
</evidence>
<dbReference type="SUPFAM" id="SSF46785">
    <property type="entry name" value="Winged helix' DNA-binding domain"/>
    <property type="match status" value="2"/>
</dbReference>
<evidence type="ECO:0000313" key="6">
    <source>
        <dbReference type="Proteomes" id="UP000305906"/>
    </source>
</evidence>
<dbReference type="AlphaFoldDB" id="A0A5R9FZY8"/>
<gene>
    <name evidence="5" type="ORF">FE633_11145</name>
</gene>
<keyword evidence="3" id="KW-0804">Transcription</keyword>
<keyword evidence="2" id="KW-0238">DNA-binding</keyword>
<keyword evidence="6" id="KW-1185">Reference proteome</keyword>
<feature type="domain" description="HTH gntR-type" evidence="4">
    <location>
        <begin position="57"/>
        <end position="124"/>
    </location>
</feature>
<dbReference type="Gene3D" id="1.10.10.10">
    <property type="entry name" value="Winged helix-like DNA-binding domain superfamily/Winged helix DNA-binding domain"/>
    <property type="match status" value="2"/>
</dbReference>
<dbReference type="InterPro" id="IPR036388">
    <property type="entry name" value="WH-like_DNA-bd_sf"/>
</dbReference>
<name>A0A5R9FZY8_9ACTN</name>
<protein>
    <submittedName>
        <fullName evidence="5">GntR family transcriptional regulator</fullName>
    </submittedName>
</protein>
<sequence length="271" mass="29446">MDHPRAGRTPVDRSAVAVGPADRSAVGVGAGRRGVVILDAVRELLDDEIHFLSPKRAGQAHRVYRGLREAITAGIIPPGTLLDSSRDLESGYKADRHVVAAALRGLAREGLVHVHHLGARVVDVPMQAALKQTPEFVERAMRQRLADGVYEPGTFLPRTSTIAREFGLATPAFRSAIQPLVHVGYLIGSVSPRGTLVTHDVAEVQPEELLTPAASRSPIPHTRQYAAFGESKTLSDWTGDDRCAVAYGVLRRRLVESGWDFQRALTRPLLL</sequence>